<dbReference type="Pfam" id="PF10079">
    <property type="entry name" value="Rossmann-like_BshC"/>
    <property type="match status" value="1"/>
</dbReference>
<evidence type="ECO:0000259" key="4">
    <source>
        <dbReference type="Pfam" id="PF24850"/>
    </source>
</evidence>
<keyword evidence="6" id="KW-1185">Reference proteome</keyword>
<evidence type="ECO:0000313" key="6">
    <source>
        <dbReference type="Proteomes" id="UP000198379"/>
    </source>
</evidence>
<keyword evidence="1 2" id="KW-0436">Ligase</keyword>
<dbReference type="InterPro" id="IPR055398">
    <property type="entry name" value="Rossmann-like_BshC"/>
</dbReference>
<feature type="domain" description="Bacillithiol biosynthesis BshC C-terminal coiled-coil" evidence="4">
    <location>
        <begin position="383"/>
        <end position="539"/>
    </location>
</feature>
<dbReference type="AlphaFoldDB" id="A0A239BBG2"/>
<protein>
    <recommendedName>
        <fullName evidence="2">Putative cysteine ligase BshC</fullName>
        <ecNumber evidence="2">6.-.-.-</ecNumber>
    </recommendedName>
</protein>
<dbReference type="PIRSF" id="PIRSF012535">
    <property type="entry name" value="UCP012535"/>
    <property type="match status" value="1"/>
</dbReference>
<gene>
    <name evidence="2" type="primary">bshC</name>
    <name evidence="5" type="ORF">SAMN06265376_10661</name>
</gene>
<dbReference type="EC" id="6.-.-.-" evidence="2"/>
<proteinExistence type="inferred from homology"/>
<dbReference type="InterPro" id="IPR055399">
    <property type="entry name" value="CC_BshC"/>
</dbReference>
<feature type="domain" description="Bacillithiol biosynthesis BshC N-terminal Rossmann-like" evidence="3">
    <location>
        <begin position="9"/>
        <end position="381"/>
    </location>
</feature>
<evidence type="ECO:0000259" key="3">
    <source>
        <dbReference type="Pfam" id="PF10079"/>
    </source>
</evidence>
<comment type="similarity">
    <text evidence="2">Belongs to the BshC family.</text>
</comment>
<evidence type="ECO:0000313" key="5">
    <source>
        <dbReference type="EMBL" id="SNS05335.1"/>
    </source>
</evidence>
<dbReference type="HAMAP" id="MF_01867">
    <property type="entry name" value="BshC"/>
    <property type="match status" value="1"/>
</dbReference>
<dbReference type="Pfam" id="PF24850">
    <property type="entry name" value="CC_BshC"/>
    <property type="match status" value="1"/>
</dbReference>
<dbReference type="RefSeq" id="WP_308489842.1">
    <property type="nucleotide sequence ID" value="NZ_BMEP01000005.1"/>
</dbReference>
<evidence type="ECO:0000256" key="2">
    <source>
        <dbReference type="HAMAP-Rule" id="MF_01867"/>
    </source>
</evidence>
<dbReference type="EMBL" id="FZNY01000006">
    <property type="protein sequence ID" value="SNS05335.1"/>
    <property type="molecule type" value="Genomic_DNA"/>
</dbReference>
<dbReference type="Proteomes" id="UP000198379">
    <property type="component" value="Unassembled WGS sequence"/>
</dbReference>
<accession>A0A239BBG2</accession>
<sequence>MKGNCYTKMQKDTITYSETGYFSKLICHYLDQDERVTPFYHRFPSLENFEAQIIEKQAWFSSASRNALVTSLEKQYEQFSVSDATQLHIEKLSAATTFTITTGHQLNLFTGPLYFLYKIIHTITLSRKLKQQHPNYDFVPVYWMATEDHDFDEINYFRFKGSKIQWNREDGGAVGELSTEGLDAVLELFSTALGSSKNAQYLASLFEEAYIKHSNLADATRYLANELFGEYGLVIVDGNDVGLKTLFAPYVERELFEEVAHQTVNSQTEKLTALGYPEQVHPREINLFYIIKGIRERIIRDGNDFVVNNTEIRFTETEIRSELQAYPERFSPNALLRPLFQEIILPNLTYIGGGGELAYWFQLKSCFEAMEVPFPMVLLRNSALIRTEKQKKKTEALSITDSQLFLKQNELVNQKIRAISNIDIDLSKQRQFLQEQFKEMHTLAAETDASFIGAVKAQEVKQLKGLDHLEQRLLRAQKRKLKDQVQRVVDIQNAVFPLQSLQERNTNFAEFYLEFGTDLVPALLECLDPLGGEFTLVTL</sequence>
<dbReference type="GO" id="GO:0016874">
    <property type="term" value="F:ligase activity"/>
    <property type="evidence" value="ECO:0007669"/>
    <property type="project" value="UniProtKB-UniRule"/>
</dbReference>
<dbReference type="NCBIfam" id="TIGR03998">
    <property type="entry name" value="thiol_BshC"/>
    <property type="match status" value="1"/>
</dbReference>
<evidence type="ECO:0000256" key="1">
    <source>
        <dbReference type="ARBA" id="ARBA00022598"/>
    </source>
</evidence>
<reference evidence="5 6" key="1">
    <citation type="submission" date="2017-06" db="EMBL/GenBank/DDBJ databases">
        <authorList>
            <person name="Kim H.J."/>
            <person name="Triplett B.A."/>
        </authorList>
    </citation>
    <scope>NUCLEOTIDE SEQUENCE [LARGE SCALE GENOMIC DNA]</scope>
    <source>
        <strain evidence="5 6">DSM 25597</strain>
    </source>
</reference>
<name>A0A239BBG2_9FLAO</name>
<organism evidence="5 6">
    <name type="scientific">Dokdonia pacifica</name>
    <dbReference type="NCBI Taxonomy" id="1627892"/>
    <lineage>
        <taxon>Bacteria</taxon>
        <taxon>Pseudomonadati</taxon>
        <taxon>Bacteroidota</taxon>
        <taxon>Flavobacteriia</taxon>
        <taxon>Flavobacteriales</taxon>
        <taxon>Flavobacteriaceae</taxon>
        <taxon>Dokdonia</taxon>
    </lineage>
</organism>
<dbReference type="InterPro" id="IPR011199">
    <property type="entry name" value="Bacillithiol_biosynth_BshC"/>
</dbReference>